<dbReference type="PANTHER" id="PTHR43875">
    <property type="entry name" value="MALTODEXTRIN IMPORT ATP-BINDING PROTEIN MSMX"/>
    <property type="match status" value="1"/>
</dbReference>
<evidence type="ECO:0000313" key="6">
    <source>
        <dbReference type="EMBL" id="GAA4614184.1"/>
    </source>
</evidence>
<dbReference type="InterPro" id="IPR008995">
    <property type="entry name" value="Mo/tungstate-bd_C_term_dom"/>
</dbReference>
<dbReference type="EMBL" id="BAABHJ010000023">
    <property type="protein sequence ID" value="GAA4614184.1"/>
    <property type="molecule type" value="Genomic_DNA"/>
</dbReference>
<feature type="region of interest" description="Disordered" evidence="4">
    <location>
        <begin position="327"/>
        <end position="346"/>
    </location>
</feature>
<protein>
    <submittedName>
        <fullName evidence="6">ABC transporter ATP-binding protein</fullName>
    </submittedName>
</protein>
<dbReference type="SMART" id="SM00382">
    <property type="entry name" value="AAA"/>
    <property type="match status" value="1"/>
</dbReference>
<dbReference type="InterPro" id="IPR003593">
    <property type="entry name" value="AAA+_ATPase"/>
</dbReference>
<evidence type="ECO:0000256" key="3">
    <source>
        <dbReference type="ARBA" id="ARBA00022840"/>
    </source>
</evidence>
<name>A0ABP8TR14_9ACTN</name>
<keyword evidence="1" id="KW-0813">Transport</keyword>
<evidence type="ECO:0000259" key="5">
    <source>
        <dbReference type="PROSITE" id="PS50893"/>
    </source>
</evidence>
<dbReference type="Gene3D" id="3.40.50.300">
    <property type="entry name" value="P-loop containing nucleotide triphosphate hydrolases"/>
    <property type="match status" value="1"/>
</dbReference>
<evidence type="ECO:0000256" key="4">
    <source>
        <dbReference type="SAM" id="MobiDB-lite"/>
    </source>
</evidence>
<sequence length="420" mass="45850">MTEVVLDAVNKVYPDGFHAVRNVSLRVPDGELFVLLGPSGCGKSTLLRMVAGLEEITSGDLWLGGRYANGLPPRDRDLAMVFQSGALYPHRDVRGNIAFPLEISGDASPASQERIVELSRALGIEETLNRLPSTLSGGQRQRVAMGRALIREPGIFLMDEPLSNLDAGLRTELRMEISALVRSIKVTTLYVTHDQTEALTLADRVGIMRQGVLQDVGTPQQVYDDPATMFVAAFLSAPPINLIRTGVWADQEEGIILGLGNQRLVLPWSDPRAPTLVSHHGRYLTVGFRADALRPAADGLIAGRVRALEFHGSEWLAYAEAGLPHVDPEAPYENDPPWASPEPSSGEGVLRRILRSAGIVAEEPTPEPGRHDGHHRRSDVVFRLESRSGVSAGDAIRLAIDTDRMLLFGEDGRRVDPVRR</sequence>
<dbReference type="SUPFAM" id="SSF52540">
    <property type="entry name" value="P-loop containing nucleoside triphosphate hydrolases"/>
    <property type="match status" value="1"/>
</dbReference>
<reference evidence="7" key="1">
    <citation type="journal article" date="2019" name="Int. J. Syst. Evol. Microbiol.">
        <title>The Global Catalogue of Microorganisms (GCM) 10K type strain sequencing project: providing services to taxonomists for standard genome sequencing and annotation.</title>
        <authorList>
            <consortium name="The Broad Institute Genomics Platform"/>
            <consortium name="The Broad Institute Genome Sequencing Center for Infectious Disease"/>
            <person name="Wu L."/>
            <person name="Ma J."/>
        </authorList>
    </citation>
    <scope>NUCLEOTIDE SEQUENCE [LARGE SCALE GENOMIC DNA]</scope>
    <source>
        <strain evidence="7">JCM 17938</strain>
    </source>
</reference>
<keyword evidence="3 6" id="KW-0067">ATP-binding</keyword>
<dbReference type="PROSITE" id="PS00211">
    <property type="entry name" value="ABC_TRANSPORTER_1"/>
    <property type="match status" value="1"/>
</dbReference>
<dbReference type="InterPro" id="IPR027417">
    <property type="entry name" value="P-loop_NTPase"/>
</dbReference>
<accession>A0ABP8TR14</accession>
<proteinExistence type="predicted"/>
<dbReference type="GO" id="GO:0005524">
    <property type="term" value="F:ATP binding"/>
    <property type="evidence" value="ECO:0007669"/>
    <property type="project" value="UniProtKB-KW"/>
</dbReference>
<dbReference type="Proteomes" id="UP001500212">
    <property type="component" value="Unassembled WGS sequence"/>
</dbReference>
<dbReference type="PROSITE" id="PS50893">
    <property type="entry name" value="ABC_TRANSPORTER_2"/>
    <property type="match status" value="1"/>
</dbReference>
<dbReference type="Gene3D" id="2.40.50.100">
    <property type="match status" value="1"/>
</dbReference>
<dbReference type="PANTHER" id="PTHR43875:SF1">
    <property type="entry name" value="OSMOPROTECTIVE COMPOUNDS UPTAKE ATP-BINDING PROTEIN GGTA"/>
    <property type="match status" value="1"/>
</dbReference>
<dbReference type="SUPFAM" id="SSF50331">
    <property type="entry name" value="MOP-like"/>
    <property type="match status" value="1"/>
</dbReference>
<keyword evidence="7" id="KW-1185">Reference proteome</keyword>
<gene>
    <name evidence="6" type="ORF">GCM10023195_61840</name>
</gene>
<evidence type="ECO:0000313" key="7">
    <source>
        <dbReference type="Proteomes" id="UP001500212"/>
    </source>
</evidence>
<evidence type="ECO:0000256" key="1">
    <source>
        <dbReference type="ARBA" id="ARBA00022448"/>
    </source>
</evidence>
<keyword evidence="2" id="KW-0547">Nucleotide-binding</keyword>
<dbReference type="RefSeq" id="WP_345362398.1">
    <property type="nucleotide sequence ID" value="NZ_BAABHJ010000023.1"/>
</dbReference>
<organism evidence="6 7">
    <name type="scientific">Actinoallomurus liliacearum</name>
    <dbReference type="NCBI Taxonomy" id="1080073"/>
    <lineage>
        <taxon>Bacteria</taxon>
        <taxon>Bacillati</taxon>
        <taxon>Actinomycetota</taxon>
        <taxon>Actinomycetes</taxon>
        <taxon>Streptosporangiales</taxon>
        <taxon>Thermomonosporaceae</taxon>
        <taxon>Actinoallomurus</taxon>
    </lineage>
</organism>
<dbReference type="InterPro" id="IPR017871">
    <property type="entry name" value="ABC_transporter-like_CS"/>
</dbReference>
<comment type="caution">
    <text evidence="6">The sequence shown here is derived from an EMBL/GenBank/DDBJ whole genome shotgun (WGS) entry which is preliminary data.</text>
</comment>
<dbReference type="InterPro" id="IPR047641">
    <property type="entry name" value="ABC_transpr_MalK/UgpC-like"/>
</dbReference>
<evidence type="ECO:0000256" key="2">
    <source>
        <dbReference type="ARBA" id="ARBA00022741"/>
    </source>
</evidence>
<dbReference type="Pfam" id="PF00005">
    <property type="entry name" value="ABC_tran"/>
    <property type="match status" value="1"/>
</dbReference>
<feature type="domain" description="ABC transporter" evidence="5">
    <location>
        <begin position="4"/>
        <end position="235"/>
    </location>
</feature>
<dbReference type="InterPro" id="IPR003439">
    <property type="entry name" value="ABC_transporter-like_ATP-bd"/>
</dbReference>